<comment type="function">
    <text evidence="2 7">Catalyzes the formation of N(7)-methylguanine at position 46 (m7G46) in tRNA.</text>
</comment>
<evidence type="ECO:0000256" key="5">
    <source>
        <dbReference type="ARBA" id="ARBA00022691"/>
    </source>
</evidence>
<dbReference type="InterPro" id="IPR055361">
    <property type="entry name" value="tRNA_methyltr_TrmB_bact"/>
</dbReference>
<comment type="pathway">
    <text evidence="7">tRNA modification; N(7)-methylguanine-tRNA biosynthesis.</text>
</comment>
<feature type="binding site" evidence="7">
    <location>
        <position position="55"/>
    </location>
    <ligand>
        <name>S-adenosyl-L-methionine</name>
        <dbReference type="ChEBI" id="CHEBI:59789"/>
    </ligand>
</feature>
<dbReference type="EMBL" id="LT629711">
    <property type="protein sequence ID" value="SDP15989.1"/>
    <property type="molecule type" value="Genomic_DNA"/>
</dbReference>
<dbReference type="RefSeq" id="WP_091783789.1">
    <property type="nucleotide sequence ID" value="NZ_LT629711.1"/>
</dbReference>
<feature type="binding site" evidence="7">
    <location>
        <position position="130"/>
    </location>
    <ligand>
        <name>S-adenosyl-L-methionine</name>
        <dbReference type="ChEBI" id="CHEBI:59789"/>
    </ligand>
</feature>
<feature type="binding site" evidence="7">
    <location>
        <position position="134"/>
    </location>
    <ligand>
        <name>substrate</name>
    </ligand>
</feature>
<dbReference type="PROSITE" id="PS51625">
    <property type="entry name" value="SAM_MT_TRMB"/>
    <property type="match status" value="1"/>
</dbReference>
<comment type="catalytic activity">
    <reaction evidence="1 7">
        <text>guanosine(46) in tRNA + S-adenosyl-L-methionine = N(7)-methylguanosine(46) in tRNA + S-adenosyl-L-homocysteine</text>
        <dbReference type="Rhea" id="RHEA:42708"/>
        <dbReference type="Rhea" id="RHEA-COMP:10188"/>
        <dbReference type="Rhea" id="RHEA-COMP:10189"/>
        <dbReference type="ChEBI" id="CHEBI:57856"/>
        <dbReference type="ChEBI" id="CHEBI:59789"/>
        <dbReference type="ChEBI" id="CHEBI:74269"/>
        <dbReference type="ChEBI" id="CHEBI:74480"/>
        <dbReference type="EC" id="2.1.1.33"/>
    </reaction>
</comment>
<dbReference type="Gene3D" id="3.40.50.150">
    <property type="entry name" value="Vaccinia Virus protein VP39"/>
    <property type="match status" value="1"/>
</dbReference>
<dbReference type="PANTHER" id="PTHR23417:SF14">
    <property type="entry name" value="PENTACOTRIPEPTIDE-REPEAT REGION OF PRORP DOMAIN-CONTAINING PROTEIN"/>
    <property type="match status" value="1"/>
</dbReference>
<evidence type="ECO:0000313" key="9">
    <source>
        <dbReference type="Proteomes" id="UP000199077"/>
    </source>
</evidence>
<feature type="binding site" evidence="7">
    <location>
        <position position="107"/>
    </location>
    <ligand>
        <name>S-adenosyl-L-methionine</name>
        <dbReference type="ChEBI" id="CHEBI:59789"/>
    </ligand>
</feature>
<dbReference type="InterPro" id="IPR029063">
    <property type="entry name" value="SAM-dependent_MTases_sf"/>
</dbReference>
<dbReference type="UniPathway" id="UPA00989"/>
<dbReference type="OrthoDB" id="9802090at2"/>
<protein>
    <recommendedName>
        <fullName evidence="7">tRNA (guanine-N(7)-)-methyltransferase</fullName>
        <ecNumber evidence="7">2.1.1.33</ecNumber>
    </recommendedName>
    <alternativeName>
        <fullName evidence="7">tRNA (guanine(46)-N(7))-methyltransferase</fullName>
    </alternativeName>
    <alternativeName>
        <fullName evidence="7">tRNA(m7G46)-methyltransferase</fullName>
    </alternativeName>
</protein>
<evidence type="ECO:0000256" key="1">
    <source>
        <dbReference type="ARBA" id="ARBA00000142"/>
    </source>
</evidence>
<feature type="binding site" evidence="7">
    <location>
        <position position="166"/>
    </location>
    <ligand>
        <name>substrate</name>
    </ligand>
</feature>
<evidence type="ECO:0000256" key="4">
    <source>
        <dbReference type="ARBA" id="ARBA00022679"/>
    </source>
</evidence>
<dbReference type="STRING" id="443156.SAMN04489867_1586"/>
<evidence type="ECO:0000256" key="3">
    <source>
        <dbReference type="ARBA" id="ARBA00022603"/>
    </source>
</evidence>
<keyword evidence="5 7" id="KW-0949">S-adenosyl-L-methionine</keyword>
<dbReference type="HAMAP" id="MF_01057">
    <property type="entry name" value="tRNA_methyltr_TrmB"/>
    <property type="match status" value="1"/>
</dbReference>
<dbReference type="GO" id="GO:0008176">
    <property type="term" value="F:tRNA (guanine(46)-N7)-methyltransferase activity"/>
    <property type="evidence" value="ECO:0007669"/>
    <property type="project" value="UniProtKB-UniRule"/>
</dbReference>
<dbReference type="NCBIfam" id="TIGR00091">
    <property type="entry name" value="tRNA (guanosine(46)-N7)-methyltransferase TrmB"/>
    <property type="match status" value="1"/>
</dbReference>
<dbReference type="InterPro" id="IPR003358">
    <property type="entry name" value="tRNA_(Gua-N-7)_MeTrfase_Trmb"/>
</dbReference>
<dbReference type="CDD" id="cd02440">
    <property type="entry name" value="AdoMet_MTases"/>
    <property type="match status" value="1"/>
</dbReference>
<keyword evidence="6 7" id="KW-0819">tRNA processing</keyword>
<gene>
    <name evidence="7" type="primary">trmB</name>
    <name evidence="8" type="ORF">SAMN04489867_1586</name>
</gene>
<comment type="caution">
    <text evidence="7">Lacks conserved residue(s) required for the propagation of feature annotation.</text>
</comment>
<accession>A0A1H0QGY9</accession>
<dbReference type="Proteomes" id="UP000199077">
    <property type="component" value="Chromosome I"/>
</dbReference>
<dbReference type="SUPFAM" id="SSF53335">
    <property type="entry name" value="S-adenosyl-L-methionine-dependent methyltransferases"/>
    <property type="match status" value="1"/>
</dbReference>
<keyword evidence="3 7" id="KW-0489">Methyltransferase</keyword>
<dbReference type="GO" id="GO:0043527">
    <property type="term" value="C:tRNA methyltransferase complex"/>
    <property type="evidence" value="ECO:0007669"/>
    <property type="project" value="TreeGrafter"/>
</dbReference>
<name>A0A1H0QGY9_9MICO</name>
<comment type="similarity">
    <text evidence="7">Belongs to the class I-like SAM-binding methyltransferase superfamily. TrmB family.</text>
</comment>
<evidence type="ECO:0000256" key="2">
    <source>
        <dbReference type="ARBA" id="ARBA00003015"/>
    </source>
</evidence>
<sequence length="222" mass="23613">MDTDGRVRSYNARRGRLSALTLERIATLGPRYAVPAAGPLAPELVFGRTAPMVLEVGCGHGAAALAYAAAHPDHDLLAVDVFVPALARMLAAAERQGLTNLRAHQGDAVLLLEQRVLSGSLDAVHVFFPDPWPKAKHAKRRFIAPHTLDLVAHRLVPGGHLLLATDSDGYAAHVRSVVAGHGGFVVTEGERPPWRPLDGFEAKGLAAGRSVCEFRVVPVQSG</sequence>
<dbReference type="AlphaFoldDB" id="A0A1H0QGY9"/>
<keyword evidence="9" id="KW-1185">Reference proteome</keyword>
<dbReference type="EC" id="2.1.1.33" evidence="7"/>
<evidence type="ECO:0000256" key="7">
    <source>
        <dbReference type="HAMAP-Rule" id="MF_01057"/>
    </source>
</evidence>
<evidence type="ECO:0000256" key="6">
    <source>
        <dbReference type="ARBA" id="ARBA00022694"/>
    </source>
</evidence>
<evidence type="ECO:0000313" key="8">
    <source>
        <dbReference type="EMBL" id="SDP15989.1"/>
    </source>
</evidence>
<organism evidence="8 9">
    <name type="scientific">Pedococcus dokdonensis</name>
    <dbReference type="NCBI Taxonomy" id="443156"/>
    <lineage>
        <taxon>Bacteria</taxon>
        <taxon>Bacillati</taxon>
        <taxon>Actinomycetota</taxon>
        <taxon>Actinomycetes</taxon>
        <taxon>Micrococcales</taxon>
        <taxon>Intrasporangiaceae</taxon>
        <taxon>Pedococcus</taxon>
    </lineage>
</organism>
<keyword evidence="4 7" id="KW-0808">Transferase</keyword>
<proteinExistence type="inferred from homology"/>
<feature type="binding site" evidence="7">
    <location>
        <position position="80"/>
    </location>
    <ligand>
        <name>S-adenosyl-L-methionine</name>
        <dbReference type="ChEBI" id="CHEBI:59789"/>
    </ligand>
</feature>
<dbReference type="Pfam" id="PF02390">
    <property type="entry name" value="Methyltransf_4"/>
    <property type="match status" value="1"/>
</dbReference>
<reference evidence="9" key="1">
    <citation type="submission" date="2016-10" db="EMBL/GenBank/DDBJ databases">
        <authorList>
            <person name="Varghese N."/>
            <person name="Submissions S."/>
        </authorList>
    </citation>
    <scope>NUCLEOTIDE SEQUENCE [LARGE SCALE GENOMIC DNA]</scope>
    <source>
        <strain evidence="9">DSM 22329</strain>
    </source>
</reference>
<dbReference type="PANTHER" id="PTHR23417">
    <property type="entry name" value="3-DEOXY-D-MANNO-OCTULOSONIC-ACID TRANSFERASE/TRNA GUANINE-N 7 - -METHYLTRANSFERASE"/>
    <property type="match status" value="1"/>
</dbReference>